<dbReference type="AlphaFoldDB" id="A0A8E0NC89"/>
<reference evidence="3" key="1">
    <citation type="journal article" date="2013" name="Genome Announc.">
        <title>Draft Genome Sequence of the Dimorphic Prosthecate Bacterium Brevundimonas abyssalis TAR-001T.</title>
        <authorList>
            <person name="Tsubouchi T."/>
            <person name="Nishi S."/>
            <person name="Usui K."/>
            <person name="Shimane Y."/>
            <person name="Takaki Y."/>
            <person name="Maruyama T."/>
            <person name="Hatada Y."/>
        </authorList>
    </citation>
    <scope>NUCLEOTIDE SEQUENCE [LARGE SCALE GENOMIC DNA]</scope>
    <source>
        <strain evidence="3">TAR-001</strain>
    </source>
</reference>
<evidence type="ECO:0000259" key="1">
    <source>
        <dbReference type="Pfam" id="PF19780"/>
    </source>
</evidence>
<dbReference type="EMBL" id="BATC01000036">
    <property type="protein sequence ID" value="GAD59718.1"/>
    <property type="molecule type" value="Genomic_DNA"/>
</dbReference>
<protein>
    <recommendedName>
        <fullName evidence="1">DUF6265 domain-containing protein</fullName>
    </recommendedName>
</protein>
<gene>
    <name evidence="2" type="ORF">MBEBAB_1968</name>
</gene>
<name>A0A8E0NC89_9CAUL</name>
<evidence type="ECO:0000313" key="2">
    <source>
        <dbReference type="EMBL" id="GAD59718.1"/>
    </source>
</evidence>
<keyword evidence="3" id="KW-1185">Reference proteome</keyword>
<sequence>MIAMIAAVLLASPSPGPQSAVDLRWMEGVWRACHPGRETVETWTHASEGLLFGHSTTRRGGRLTEWEQLRIIARGGVTLYQAMPNGRDAVDFMLVDQNPQGAVFENRENDWPNVIVYEREGDVMTATIRGLEGENEPVMTWAFEPGDQTSCD</sequence>
<proteinExistence type="predicted"/>
<dbReference type="OrthoDB" id="5382295at2"/>
<evidence type="ECO:0000313" key="3">
    <source>
        <dbReference type="Proteomes" id="UP000016569"/>
    </source>
</evidence>
<dbReference type="InterPro" id="IPR046232">
    <property type="entry name" value="DUF6265"/>
</dbReference>
<organism evidence="2 3">
    <name type="scientific">Brevundimonas abyssalis TAR-001</name>
    <dbReference type="NCBI Taxonomy" id="1391729"/>
    <lineage>
        <taxon>Bacteria</taxon>
        <taxon>Pseudomonadati</taxon>
        <taxon>Pseudomonadota</taxon>
        <taxon>Alphaproteobacteria</taxon>
        <taxon>Caulobacterales</taxon>
        <taxon>Caulobacteraceae</taxon>
        <taxon>Brevundimonas</taxon>
    </lineage>
</organism>
<dbReference type="Proteomes" id="UP000016569">
    <property type="component" value="Unassembled WGS sequence"/>
</dbReference>
<feature type="domain" description="DUF6265" evidence="1">
    <location>
        <begin position="25"/>
        <end position="129"/>
    </location>
</feature>
<accession>A0A8E0NC89</accession>
<comment type="caution">
    <text evidence="2">The sequence shown here is derived from an EMBL/GenBank/DDBJ whole genome shotgun (WGS) entry which is preliminary data.</text>
</comment>
<dbReference type="Pfam" id="PF19780">
    <property type="entry name" value="DUF6265"/>
    <property type="match status" value="1"/>
</dbReference>
<dbReference type="RefSeq" id="WP_021697812.1">
    <property type="nucleotide sequence ID" value="NZ_BATC01000036.1"/>
</dbReference>